<accession>A3I1P3</accession>
<evidence type="ECO:0000259" key="2">
    <source>
        <dbReference type="Pfam" id="PF14344"/>
    </source>
</evidence>
<sequence length="242" mass="26941">MFNKVKNWSKNRFKVLLSLAVIGATFTLTSCLDDDNNTPLPPAGYVLIYHGSPDAPDTDIYADQNKVNNFPISYTQGLSYSPFYIGERTFKFTNVNSLSSFLQKDFMVKADSVYSLFLVNNFDNVDAIMIPDNWGETTNETSQFRLVNISPDAGSVSLEITGENTDIVTDLASLESSDFQEMESGVYDFVVKSTTSGETLVSATDIELRGNRIYTLILRGLVSATDEKTKLDLQLVTNYTNF</sequence>
<dbReference type="Proteomes" id="UP000003919">
    <property type="component" value="Unassembled WGS sequence"/>
</dbReference>
<protein>
    <recommendedName>
        <fullName evidence="2">DUF4397 domain-containing protein</fullName>
    </recommendedName>
</protein>
<feature type="domain" description="DUF4397" evidence="2">
    <location>
        <begin position="45"/>
        <end position="158"/>
    </location>
</feature>
<organism evidence="3 4">
    <name type="scientific">Algoriphagus machipongonensis</name>
    <dbReference type="NCBI Taxonomy" id="388413"/>
    <lineage>
        <taxon>Bacteria</taxon>
        <taxon>Pseudomonadati</taxon>
        <taxon>Bacteroidota</taxon>
        <taxon>Cytophagia</taxon>
        <taxon>Cytophagales</taxon>
        <taxon>Cyclobacteriaceae</taxon>
        <taxon>Algoriphagus</taxon>
    </lineage>
</organism>
<dbReference type="OrthoDB" id="9792011at2"/>
<evidence type="ECO:0000313" key="4">
    <source>
        <dbReference type="Proteomes" id="UP000003919"/>
    </source>
</evidence>
<dbReference type="STRING" id="388413.ALPR1_08793"/>
<gene>
    <name evidence="3" type="ORF">ALPR1_08793</name>
</gene>
<dbReference type="AlphaFoldDB" id="A3I1P3"/>
<dbReference type="Pfam" id="PF14344">
    <property type="entry name" value="DUF4397"/>
    <property type="match status" value="1"/>
</dbReference>
<dbReference type="InterPro" id="IPR025510">
    <property type="entry name" value="DUF4397"/>
</dbReference>
<dbReference type="EMBL" id="AAXU02000001">
    <property type="protein sequence ID" value="EAZ79709.1"/>
    <property type="molecule type" value="Genomic_DNA"/>
</dbReference>
<dbReference type="PROSITE" id="PS51257">
    <property type="entry name" value="PROKAR_LIPOPROTEIN"/>
    <property type="match status" value="1"/>
</dbReference>
<keyword evidence="1" id="KW-0732">Signal</keyword>
<proteinExistence type="predicted"/>
<evidence type="ECO:0000313" key="3">
    <source>
        <dbReference type="EMBL" id="EAZ79709.1"/>
    </source>
</evidence>
<dbReference type="HOGENOM" id="CLU_069060_2_0_10"/>
<keyword evidence="4" id="KW-1185">Reference proteome</keyword>
<name>A3I1P3_9BACT</name>
<reference evidence="3 4" key="1">
    <citation type="journal article" date="2011" name="J. Bacteriol.">
        <title>Complete genome sequence of Algoriphagus sp. PR1, bacterial prey of a colony-forming choanoflagellate.</title>
        <authorList>
            <person name="Alegado R.A."/>
            <person name="Ferriera S."/>
            <person name="Nusbaum C."/>
            <person name="Young S.K."/>
            <person name="Zeng Q."/>
            <person name="Imamovic A."/>
            <person name="Fairclough S.R."/>
            <person name="King N."/>
        </authorList>
    </citation>
    <scope>NUCLEOTIDE SEQUENCE [LARGE SCALE GENOMIC DNA]</scope>
    <source>
        <strain evidence="3 4">PR1</strain>
    </source>
</reference>
<feature type="signal peptide" evidence="1">
    <location>
        <begin position="1"/>
        <end position="30"/>
    </location>
</feature>
<feature type="chain" id="PRO_5002652901" description="DUF4397 domain-containing protein" evidence="1">
    <location>
        <begin position="31"/>
        <end position="242"/>
    </location>
</feature>
<comment type="caution">
    <text evidence="3">The sequence shown here is derived from an EMBL/GenBank/DDBJ whole genome shotgun (WGS) entry which is preliminary data.</text>
</comment>
<dbReference type="RefSeq" id="WP_008199917.1">
    <property type="nucleotide sequence ID" value="NZ_CM001023.1"/>
</dbReference>
<evidence type="ECO:0000256" key="1">
    <source>
        <dbReference type="SAM" id="SignalP"/>
    </source>
</evidence>
<dbReference type="eggNOG" id="ENOG5032Y8A">
    <property type="taxonomic scope" value="Bacteria"/>
</dbReference>